<reference evidence="2" key="3">
    <citation type="submission" date="2025-08" db="UniProtKB">
        <authorList>
            <consortium name="Ensembl"/>
        </authorList>
    </citation>
    <scope>IDENTIFICATION</scope>
    <source>
        <strain evidence="2">HNI</strain>
    </source>
</reference>
<dbReference type="Pfam" id="PF15293">
    <property type="entry name" value="NUFIP2"/>
    <property type="match status" value="1"/>
</dbReference>
<dbReference type="InterPro" id="IPR032747">
    <property type="entry name" value="NUFIP2"/>
</dbReference>
<proteinExistence type="predicted"/>
<feature type="compositionally biased region" description="Polar residues" evidence="1">
    <location>
        <begin position="225"/>
        <end position="234"/>
    </location>
</feature>
<dbReference type="AlphaFoldDB" id="A0A3P9MPC9"/>
<dbReference type="Proteomes" id="UP000265180">
    <property type="component" value="Chromosome 23"/>
</dbReference>
<evidence type="ECO:0000256" key="1">
    <source>
        <dbReference type="SAM" id="MobiDB-lite"/>
    </source>
</evidence>
<feature type="compositionally biased region" description="Basic and acidic residues" evidence="1">
    <location>
        <begin position="97"/>
        <end position="118"/>
    </location>
</feature>
<reference key="1">
    <citation type="journal article" date="2007" name="Nature">
        <title>The medaka draft genome and insights into vertebrate genome evolution.</title>
        <authorList>
            <person name="Kasahara M."/>
            <person name="Naruse K."/>
            <person name="Sasaki S."/>
            <person name="Nakatani Y."/>
            <person name="Qu W."/>
            <person name="Ahsan B."/>
            <person name="Yamada T."/>
            <person name="Nagayasu Y."/>
            <person name="Doi K."/>
            <person name="Kasai Y."/>
            <person name="Jindo T."/>
            <person name="Kobayashi D."/>
            <person name="Shimada A."/>
            <person name="Toyoda A."/>
            <person name="Kuroki Y."/>
            <person name="Fujiyama A."/>
            <person name="Sasaki T."/>
            <person name="Shimizu A."/>
            <person name="Asakawa S."/>
            <person name="Shimizu N."/>
            <person name="Hashimoto S."/>
            <person name="Yang J."/>
            <person name="Lee Y."/>
            <person name="Matsushima K."/>
            <person name="Sugano S."/>
            <person name="Sakaizumi M."/>
            <person name="Narita T."/>
            <person name="Ohishi K."/>
            <person name="Haga S."/>
            <person name="Ohta F."/>
            <person name="Nomoto H."/>
            <person name="Nogata K."/>
            <person name="Morishita T."/>
            <person name="Endo T."/>
            <person name="Shin-I T."/>
            <person name="Takeda H."/>
            <person name="Morishita S."/>
            <person name="Kohara Y."/>
        </authorList>
    </citation>
    <scope>NUCLEOTIDE SEQUENCE [LARGE SCALE GENOMIC DNA]</scope>
    <source>
        <strain>Hd-rR</strain>
    </source>
</reference>
<evidence type="ECO:0000313" key="3">
    <source>
        <dbReference type="Proteomes" id="UP000265180"/>
    </source>
</evidence>
<dbReference type="GO" id="GO:0003723">
    <property type="term" value="F:RNA binding"/>
    <property type="evidence" value="ECO:0007669"/>
    <property type="project" value="InterPro"/>
</dbReference>
<sequence length="288" mass="30911">MHIKTGTWESSNAVCEPSSLCDKAVLVSATNSEPHIRNRRLSPGSGNCGGGGGGCISGSEQSPPQLSPEADPLGPGQTNNLAVRKEKERKGHKGRSLRRESQRGPGRAGERALKANHKDRWVEDSLSLLKPPPAFPVQDSPAKLQPAVSYASKVKAGAAGGALEDDRPAIGVLLQNQWGLSFISDARPPNEGPSPQSSAVPLPPTDEHPADPVLRVQPPDLTPAPVTTSSSLVTHTDTDEANGELLLSCRHLVEALSYHSREWNIICNRQKKDPKRVVWYKSTREHPA</sequence>
<accession>A0A3P9MPC9</accession>
<reference evidence="2 3" key="2">
    <citation type="submission" date="2017-04" db="EMBL/GenBank/DDBJ databases">
        <title>CpG methylation of centromeres and impact of large insertions on vertebrate speciation.</title>
        <authorList>
            <person name="Ichikawa K."/>
            <person name="Yoshimura J."/>
            <person name="Morishita S."/>
        </authorList>
    </citation>
    <scope>NUCLEOTIDE SEQUENCE</scope>
    <source>
        <strain evidence="2 3">HNI</strain>
    </source>
</reference>
<feature type="compositionally biased region" description="Gly residues" evidence="1">
    <location>
        <begin position="46"/>
        <end position="56"/>
    </location>
</feature>
<dbReference type="PANTHER" id="PTHR28333:SF1">
    <property type="entry name" value="SI:CH211-214J24.10"/>
    <property type="match status" value="1"/>
</dbReference>
<reference evidence="2" key="4">
    <citation type="submission" date="2025-09" db="UniProtKB">
        <authorList>
            <consortium name="Ensembl"/>
        </authorList>
    </citation>
    <scope>IDENTIFICATION</scope>
    <source>
        <strain evidence="2">HNI</strain>
    </source>
</reference>
<organism evidence="2 3">
    <name type="scientific">Oryzias latipes</name>
    <name type="common">Japanese rice fish</name>
    <name type="synonym">Japanese killifish</name>
    <dbReference type="NCBI Taxonomy" id="8090"/>
    <lineage>
        <taxon>Eukaryota</taxon>
        <taxon>Metazoa</taxon>
        <taxon>Chordata</taxon>
        <taxon>Craniata</taxon>
        <taxon>Vertebrata</taxon>
        <taxon>Euteleostomi</taxon>
        <taxon>Actinopterygii</taxon>
        <taxon>Neopterygii</taxon>
        <taxon>Teleostei</taxon>
        <taxon>Neoteleostei</taxon>
        <taxon>Acanthomorphata</taxon>
        <taxon>Ovalentaria</taxon>
        <taxon>Atherinomorphae</taxon>
        <taxon>Beloniformes</taxon>
        <taxon>Adrianichthyidae</taxon>
        <taxon>Oryziinae</taxon>
        <taxon>Oryzias</taxon>
    </lineage>
</organism>
<feature type="region of interest" description="Disordered" evidence="1">
    <location>
        <begin position="34"/>
        <end position="118"/>
    </location>
</feature>
<name>A0A3P9MPC9_ORYLA</name>
<evidence type="ECO:0000313" key="2">
    <source>
        <dbReference type="Ensembl" id="ENSORLP00020034752.1"/>
    </source>
</evidence>
<dbReference type="PANTHER" id="PTHR28333">
    <property type="entry name" value="NUCLEAR FRAGILE X MENTAL RETARDATION-INTERACTING PROTEIN 2"/>
    <property type="match status" value="1"/>
</dbReference>
<feature type="region of interest" description="Disordered" evidence="1">
    <location>
        <begin position="183"/>
        <end position="234"/>
    </location>
</feature>
<protein>
    <submittedName>
        <fullName evidence="2">Si:ch211-214j24.10</fullName>
    </submittedName>
</protein>
<dbReference type="Ensembl" id="ENSORLT00020029755.1">
    <property type="protein sequence ID" value="ENSORLP00020034752.1"/>
    <property type="gene ID" value="ENSORLG00020021390.1"/>
</dbReference>